<evidence type="ECO:0000313" key="1">
    <source>
        <dbReference type="EMBL" id="RNA05247.1"/>
    </source>
</evidence>
<reference evidence="1 2" key="1">
    <citation type="journal article" date="2018" name="Sci. Rep.">
        <title>Genomic signatures of local adaptation to the degree of environmental predictability in rotifers.</title>
        <authorList>
            <person name="Franch-Gras L."/>
            <person name="Hahn C."/>
            <person name="Garcia-Roger E.M."/>
            <person name="Carmona M.J."/>
            <person name="Serra M."/>
            <person name="Gomez A."/>
        </authorList>
    </citation>
    <scope>NUCLEOTIDE SEQUENCE [LARGE SCALE GENOMIC DNA]</scope>
    <source>
        <strain evidence="1">HYR1</strain>
    </source>
</reference>
<keyword evidence="2" id="KW-1185">Reference proteome</keyword>
<sequence>MNAMESNRSGKNIYAQSEVLMGEDESRSALTFVDIEKDLGVTFSLNRATGIIGQLKRSFRYGTIDPCRTLSCAYVRPHLEYAAVVCLFTIL</sequence>
<dbReference type="Proteomes" id="UP000276133">
    <property type="component" value="Unassembled WGS sequence"/>
</dbReference>
<evidence type="ECO:0000313" key="2">
    <source>
        <dbReference type="Proteomes" id="UP000276133"/>
    </source>
</evidence>
<gene>
    <name evidence="1" type="ORF">BpHYR1_039305</name>
</gene>
<dbReference type="EMBL" id="REGN01007808">
    <property type="protein sequence ID" value="RNA05247.1"/>
    <property type="molecule type" value="Genomic_DNA"/>
</dbReference>
<dbReference type="AlphaFoldDB" id="A0A3M7Q1E4"/>
<comment type="caution">
    <text evidence="1">The sequence shown here is derived from an EMBL/GenBank/DDBJ whole genome shotgun (WGS) entry which is preliminary data.</text>
</comment>
<proteinExistence type="predicted"/>
<accession>A0A3M7Q1E4</accession>
<name>A0A3M7Q1E4_BRAPC</name>
<organism evidence="1 2">
    <name type="scientific">Brachionus plicatilis</name>
    <name type="common">Marine rotifer</name>
    <name type="synonym">Brachionus muelleri</name>
    <dbReference type="NCBI Taxonomy" id="10195"/>
    <lineage>
        <taxon>Eukaryota</taxon>
        <taxon>Metazoa</taxon>
        <taxon>Spiralia</taxon>
        <taxon>Gnathifera</taxon>
        <taxon>Rotifera</taxon>
        <taxon>Eurotatoria</taxon>
        <taxon>Monogononta</taxon>
        <taxon>Pseudotrocha</taxon>
        <taxon>Ploima</taxon>
        <taxon>Brachionidae</taxon>
        <taxon>Brachionus</taxon>
    </lineage>
</organism>
<protein>
    <submittedName>
        <fullName evidence="1">Uncharacterized protein</fullName>
    </submittedName>
</protein>